<sequence>MADGVFKTLFADSIITDVTFTGAYVENPKRAFEKSNLYALVTTFGDAWCTANNGDRGEIKRVFQRAFRKAYNRMNRKRCISPRRPRNHGDLNRQHYLQGVTMRLDYGLHQ</sequence>
<organism evidence="1 2">
    <name type="scientific">Dibothriocephalus latus</name>
    <name type="common">Fish tapeworm</name>
    <name type="synonym">Diphyllobothrium latum</name>
    <dbReference type="NCBI Taxonomy" id="60516"/>
    <lineage>
        <taxon>Eukaryota</taxon>
        <taxon>Metazoa</taxon>
        <taxon>Spiralia</taxon>
        <taxon>Lophotrochozoa</taxon>
        <taxon>Platyhelminthes</taxon>
        <taxon>Cestoda</taxon>
        <taxon>Eucestoda</taxon>
        <taxon>Diphyllobothriidea</taxon>
        <taxon>Diphyllobothriidae</taxon>
        <taxon>Dibothriocephalus</taxon>
    </lineage>
</organism>
<accession>A0A3P6R8I3</accession>
<dbReference type="EMBL" id="UYRU01015868">
    <property type="protein sequence ID" value="VDK51540.1"/>
    <property type="molecule type" value="Genomic_DNA"/>
</dbReference>
<dbReference type="AlphaFoldDB" id="A0A3P6R8I3"/>
<name>A0A3P6R8I3_DIBLA</name>
<gene>
    <name evidence="1" type="ORF">DILT_LOCUS1856</name>
</gene>
<reference evidence="1 2" key="1">
    <citation type="submission" date="2018-11" db="EMBL/GenBank/DDBJ databases">
        <authorList>
            <consortium name="Pathogen Informatics"/>
        </authorList>
    </citation>
    <scope>NUCLEOTIDE SEQUENCE [LARGE SCALE GENOMIC DNA]</scope>
</reference>
<protein>
    <submittedName>
        <fullName evidence="1">Uncharacterized protein</fullName>
    </submittedName>
</protein>
<keyword evidence="2" id="KW-1185">Reference proteome</keyword>
<evidence type="ECO:0000313" key="2">
    <source>
        <dbReference type="Proteomes" id="UP000281553"/>
    </source>
</evidence>
<evidence type="ECO:0000313" key="1">
    <source>
        <dbReference type="EMBL" id="VDK51540.1"/>
    </source>
</evidence>
<proteinExistence type="predicted"/>
<dbReference type="Proteomes" id="UP000281553">
    <property type="component" value="Unassembled WGS sequence"/>
</dbReference>